<evidence type="ECO:0000256" key="1">
    <source>
        <dbReference type="SAM" id="SignalP"/>
    </source>
</evidence>
<keyword evidence="3" id="KW-1185">Reference proteome</keyword>
<reference evidence="2 3" key="1">
    <citation type="submission" date="2013-02" db="EMBL/GenBank/DDBJ databases">
        <title>A novel strain isolated from Lonar lake, Maharashtra, India.</title>
        <authorList>
            <person name="Singh A."/>
        </authorList>
    </citation>
    <scope>NUCLEOTIDE SEQUENCE [LARGE SCALE GENOMIC DNA]</scope>
    <source>
        <strain evidence="2 3">AK24</strain>
    </source>
</reference>
<keyword evidence="1" id="KW-0732">Signal</keyword>
<accession>R7ZWI0</accession>
<name>R7ZWI0_9BACT</name>
<dbReference type="AlphaFoldDB" id="R7ZWI0"/>
<evidence type="ECO:0000313" key="3">
    <source>
        <dbReference type="Proteomes" id="UP000013909"/>
    </source>
</evidence>
<gene>
    <name evidence="2" type="ORF">ADIS_1236</name>
</gene>
<feature type="chain" id="PRO_5004462006" description="Peptidase M3A/M3B catalytic domain-containing protein" evidence="1">
    <location>
        <begin position="24"/>
        <end position="675"/>
    </location>
</feature>
<evidence type="ECO:0000313" key="2">
    <source>
        <dbReference type="EMBL" id="EON78373.1"/>
    </source>
</evidence>
<proteinExistence type="predicted"/>
<dbReference type="RefSeq" id="WP_010853382.1">
    <property type="nucleotide sequence ID" value="NZ_AQHR01000040.1"/>
</dbReference>
<feature type="signal peptide" evidence="1">
    <location>
        <begin position="1"/>
        <end position="23"/>
    </location>
</feature>
<evidence type="ECO:0008006" key="4">
    <source>
        <dbReference type="Google" id="ProtNLM"/>
    </source>
</evidence>
<protein>
    <recommendedName>
        <fullName evidence="4">Peptidase M3A/M3B catalytic domain-containing protein</fullName>
    </recommendedName>
</protein>
<dbReference type="SUPFAM" id="SSF55486">
    <property type="entry name" value="Metalloproteases ('zincins'), catalytic domain"/>
    <property type="match status" value="1"/>
</dbReference>
<dbReference type="STRING" id="1232681.ADIS_1236"/>
<sequence length="675" mass="77124">MKNLLLVFFVVISAVLSGNGQQAATVISELEKHELLEELVQRLGQTEADRLARGVDHLRSLWMEADGDHVAFHDFCMKQFIPSGETLDKAFEIAEAQFEAINGYRRELSLVLDYPLTTMLRPVTELDRMVAGANFQPDFFKNKLALAIALNFPYYTHEEKEQFGPEWTRKQWAMVRLGDRFDFRVDPTKEPEALRLPDELRDYTSLYILSMDQVLSPTMEVLFPPGTRLNSHNGLRDEIKGLYSRKDPLQSQRTLNTIVMHIIHQTIPACMIGETPYYWEPEANKVYKKEENRFVEVSFTPEADTRYQVLHHNMTSKMRQDSKYAAGSTYLSRTFDNVQLSEAKIVSLLKSVVGAPEKKAVANLIEKNLGRKLEPFDIWFTNFNDTPDHDMDQLDQVLRQKYPTPMAFQQDIPAILQKVGFSRFEADFIGSRIVVDPIPSGGHANGPQMRGANAHLRTRFEKDGLNYKGYRVAMHEIGHNIEQIVSTYITDHYSLKGIPSSPYTEAMADLLAYRSMVALGVNAEYSAREKSQNALAAFWFVCEIGAVALHEIRVWNWLYLHPDATMEELKEATMDIAKGLWNEYFAEIFGVRDVPIFAIYNHFISGALYLHSYPLGNIVMMQLEEQFEGGDFAEELIRVCKIGKLTPDQWIIEATGKPLSAEPLLQATRKALEVR</sequence>
<comment type="caution">
    <text evidence="2">The sequence shown here is derived from an EMBL/GenBank/DDBJ whole genome shotgun (WGS) entry which is preliminary data.</text>
</comment>
<organism evidence="2 3">
    <name type="scientific">Lunatimonas lonarensis</name>
    <dbReference type="NCBI Taxonomy" id="1232681"/>
    <lineage>
        <taxon>Bacteria</taxon>
        <taxon>Pseudomonadati</taxon>
        <taxon>Bacteroidota</taxon>
        <taxon>Cytophagia</taxon>
        <taxon>Cytophagales</taxon>
        <taxon>Cyclobacteriaceae</taxon>
    </lineage>
</organism>
<dbReference type="OrthoDB" id="1013043at2"/>
<dbReference type="EMBL" id="AQHR01000040">
    <property type="protein sequence ID" value="EON78373.1"/>
    <property type="molecule type" value="Genomic_DNA"/>
</dbReference>
<dbReference type="Proteomes" id="UP000013909">
    <property type="component" value="Unassembled WGS sequence"/>
</dbReference>
<dbReference type="PATRIC" id="fig|1288963.3.peg.1234"/>